<dbReference type="InterPro" id="IPR013022">
    <property type="entry name" value="Xyl_isomerase-like_TIM-brl"/>
</dbReference>
<keyword evidence="3" id="KW-1185">Reference proteome</keyword>
<dbReference type="InterPro" id="IPR036237">
    <property type="entry name" value="Xyl_isomerase-like_sf"/>
</dbReference>
<dbReference type="InParanoid" id="D6U1P4"/>
<feature type="domain" description="Xylose isomerase-like TIM barrel" evidence="1">
    <location>
        <begin position="13"/>
        <end position="270"/>
    </location>
</feature>
<dbReference type="InterPro" id="IPR050312">
    <property type="entry name" value="IolE/XylAMocC-like"/>
</dbReference>
<dbReference type="Proteomes" id="UP000004508">
    <property type="component" value="Unassembled WGS sequence"/>
</dbReference>
<evidence type="ECO:0000313" key="3">
    <source>
        <dbReference type="Proteomes" id="UP000004508"/>
    </source>
</evidence>
<keyword evidence="2" id="KW-0413">Isomerase</keyword>
<evidence type="ECO:0000259" key="1">
    <source>
        <dbReference type="Pfam" id="PF01261"/>
    </source>
</evidence>
<dbReference type="PANTHER" id="PTHR12110:SF21">
    <property type="entry name" value="XYLOSE ISOMERASE-LIKE TIM BARREL DOMAIN-CONTAINING PROTEIN"/>
    <property type="match status" value="1"/>
</dbReference>
<dbReference type="eggNOG" id="COG1082">
    <property type="taxonomic scope" value="Bacteria"/>
</dbReference>
<dbReference type="OrthoDB" id="9779184at2"/>
<dbReference type="RefSeq" id="WP_007920999.1">
    <property type="nucleotide sequence ID" value="NZ_ADVG01000004.1"/>
</dbReference>
<dbReference type="AlphaFoldDB" id="D6U1P4"/>
<dbReference type="Gene3D" id="3.20.20.150">
    <property type="entry name" value="Divalent-metal-dependent TIM barrel enzymes"/>
    <property type="match status" value="1"/>
</dbReference>
<dbReference type="STRING" id="485913.Krac_3526"/>
<organism evidence="2 3">
    <name type="scientific">Ktedonobacter racemifer DSM 44963</name>
    <dbReference type="NCBI Taxonomy" id="485913"/>
    <lineage>
        <taxon>Bacteria</taxon>
        <taxon>Bacillati</taxon>
        <taxon>Chloroflexota</taxon>
        <taxon>Ktedonobacteria</taxon>
        <taxon>Ktedonobacterales</taxon>
        <taxon>Ktedonobacteraceae</taxon>
        <taxon>Ktedonobacter</taxon>
    </lineage>
</organism>
<name>D6U1P4_KTERA</name>
<dbReference type="GO" id="GO:0016853">
    <property type="term" value="F:isomerase activity"/>
    <property type="evidence" value="ECO:0007669"/>
    <property type="project" value="UniProtKB-KW"/>
</dbReference>
<accession>D6U1P4</accession>
<dbReference type="SUPFAM" id="SSF51658">
    <property type="entry name" value="Xylose isomerase-like"/>
    <property type="match status" value="1"/>
</dbReference>
<proteinExistence type="predicted"/>
<evidence type="ECO:0000313" key="2">
    <source>
        <dbReference type="EMBL" id="EFH82688.1"/>
    </source>
</evidence>
<protein>
    <submittedName>
        <fullName evidence="2">Xylose isomerase domain protein TIM barrel</fullName>
    </submittedName>
</protein>
<dbReference type="Pfam" id="PF01261">
    <property type="entry name" value="AP_endonuc_2"/>
    <property type="match status" value="1"/>
</dbReference>
<gene>
    <name evidence="2" type="ORF">Krac_3526</name>
</gene>
<dbReference type="EMBL" id="ADVG01000004">
    <property type="protein sequence ID" value="EFH82688.1"/>
    <property type="molecule type" value="Genomic_DNA"/>
</dbReference>
<comment type="caution">
    <text evidence="2">The sequence shown here is derived from an EMBL/GenBank/DDBJ whole genome shotgun (WGS) entry which is preliminary data.</text>
</comment>
<dbReference type="FunCoup" id="D6U1P4">
    <property type="interactions" value="30"/>
</dbReference>
<reference evidence="2 3" key="1">
    <citation type="journal article" date="2011" name="Stand. Genomic Sci.">
        <title>Non-contiguous finished genome sequence and contextual data of the filamentous soil bacterium Ktedonobacter racemifer type strain (SOSP1-21).</title>
        <authorList>
            <person name="Chang Y.J."/>
            <person name="Land M."/>
            <person name="Hauser L."/>
            <person name="Chertkov O."/>
            <person name="Del Rio T.G."/>
            <person name="Nolan M."/>
            <person name="Copeland A."/>
            <person name="Tice H."/>
            <person name="Cheng J.F."/>
            <person name="Lucas S."/>
            <person name="Han C."/>
            <person name="Goodwin L."/>
            <person name="Pitluck S."/>
            <person name="Ivanova N."/>
            <person name="Ovchinikova G."/>
            <person name="Pati A."/>
            <person name="Chen A."/>
            <person name="Palaniappan K."/>
            <person name="Mavromatis K."/>
            <person name="Liolios K."/>
            <person name="Brettin T."/>
            <person name="Fiebig A."/>
            <person name="Rohde M."/>
            <person name="Abt B."/>
            <person name="Goker M."/>
            <person name="Detter J.C."/>
            <person name="Woyke T."/>
            <person name="Bristow J."/>
            <person name="Eisen J.A."/>
            <person name="Markowitz V."/>
            <person name="Hugenholtz P."/>
            <person name="Kyrpides N.C."/>
            <person name="Klenk H.P."/>
            <person name="Lapidus A."/>
        </authorList>
    </citation>
    <scope>NUCLEOTIDE SEQUENCE [LARGE SCALE GENOMIC DNA]</scope>
    <source>
        <strain evidence="3">DSM 44963</strain>
    </source>
</reference>
<sequence>MKLSFLTSNIADLEKAAALGFDGIELNARAFGNPAEGELDREAIARTKRLAEKHKVSVNSIAYYDLAWGSFSAPEAITQAYARVFDAAEALGINVIASMGGFDAQRNWEGNIQLFAERFGPITALAEKRGMLIALENWMSIHGRLPFNPVNIGGSPDTWNALFKAVPSKALGLEFDPSHLYWQGIDHIRALHEFKDRVYHVHAKDTEMLPERRYRGGVNGDYFRFRIPGYGEINWAQFISALDEIGYTGDIAIEHEDPIYWNERFDEGLDRGWQVLNPLIHPQERNWQTTITSSHTL</sequence>
<dbReference type="PANTHER" id="PTHR12110">
    <property type="entry name" value="HYDROXYPYRUVATE ISOMERASE"/>
    <property type="match status" value="1"/>
</dbReference>